<organism evidence="1 2">
    <name type="scientific">Flavobacterium enshiense DK69</name>
    <dbReference type="NCBI Taxonomy" id="1107311"/>
    <lineage>
        <taxon>Bacteria</taxon>
        <taxon>Pseudomonadati</taxon>
        <taxon>Bacteroidota</taxon>
        <taxon>Flavobacteriia</taxon>
        <taxon>Flavobacteriales</taxon>
        <taxon>Flavobacteriaceae</taxon>
        <taxon>Flavobacterium</taxon>
    </lineage>
</organism>
<keyword evidence="2" id="KW-1185">Reference proteome</keyword>
<dbReference type="Proteomes" id="UP000030149">
    <property type="component" value="Unassembled WGS sequence"/>
</dbReference>
<accession>A0A0A2MW52</accession>
<dbReference type="EMBL" id="JRLZ01000008">
    <property type="protein sequence ID" value="KGO95831.1"/>
    <property type="molecule type" value="Genomic_DNA"/>
</dbReference>
<evidence type="ECO:0000313" key="1">
    <source>
        <dbReference type="EMBL" id="KGO95831.1"/>
    </source>
</evidence>
<reference evidence="1 2" key="2">
    <citation type="journal article" date="2015" name="Stand. Genomic Sci.">
        <title>High quality draft genomic sequence of Flavobacterium enshiense DK69(T) and comparison among Flavobacterium genomes.</title>
        <authorList>
            <person name="Zeng Z."/>
            <person name="Chen C."/>
            <person name="Du H."/>
            <person name="Wang G."/>
            <person name="Li M."/>
        </authorList>
    </citation>
    <scope>NUCLEOTIDE SEQUENCE [LARGE SCALE GENOMIC DNA]</scope>
    <source>
        <strain evidence="1 2">DK69</strain>
    </source>
</reference>
<comment type="caution">
    <text evidence="1">The sequence shown here is derived from an EMBL/GenBank/DDBJ whole genome shotgun (WGS) entry which is preliminary data.</text>
</comment>
<reference evidence="2" key="1">
    <citation type="submission" date="2013-09" db="EMBL/GenBank/DDBJ databases">
        <authorList>
            <person name="Zeng Z."/>
            <person name="Chen C."/>
        </authorList>
    </citation>
    <scope>NUCLEOTIDE SEQUENCE [LARGE SCALE GENOMIC DNA]</scope>
    <source>
        <strain evidence="2">DK69</strain>
    </source>
</reference>
<dbReference type="STRING" id="1107311.Q767_09075"/>
<proteinExistence type="predicted"/>
<name>A0A0A2MW52_9FLAO</name>
<gene>
    <name evidence="1" type="ORF">Q767_09075</name>
</gene>
<dbReference type="AlphaFoldDB" id="A0A0A2MW52"/>
<dbReference type="eggNOG" id="ENOG5032T62">
    <property type="taxonomic scope" value="Bacteria"/>
</dbReference>
<protein>
    <submittedName>
        <fullName evidence="1">Uncharacterized protein</fullName>
    </submittedName>
</protein>
<dbReference type="PATRIC" id="fig|1107311.5.peg.3039"/>
<evidence type="ECO:0000313" key="2">
    <source>
        <dbReference type="Proteomes" id="UP000030149"/>
    </source>
</evidence>
<sequence>MLQIEKNFEELNKKALSIIEAHSSSESQEKWKKCLKGMNDSLDGVNNTLNSAKEKFKNHDRSDSTMLWKQFELHLNNLKDANKNLENFGFEILPESEHIHWKKDVCNFEDTILPLIVSHAKACEIELQMIEKYTPNEIHRLTQILMAHIPENFSFEEADKYEKDYLKAFETFKKEFREEKNLWDIFLDILAGGTHQAPSERVMLQRWIEGERGDLKDNL</sequence>